<dbReference type="EMBL" id="HACA01006342">
    <property type="protein sequence ID" value="CDW23703.1"/>
    <property type="molecule type" value="Transcribed_RNA"/>
</dbReference>
<evidence type="ECO:0000313" key="1">
    <source>
        <dbReference type="EMBL" id="CDW23703.1"/>
    </source>
</evidence>
<dbReference type="AlphaFoldDB" id="A0A0K2TCG8"/>
<sequence>MTVTTRMPLHTNSSKKTIITNNPVRDAIYGGGILAAGAF</sequence>
<reference evidence="1" key="1">
    <citation type="submission" date="2014-05" db="EMBL/GenBank/DDBJ databases">
        <authorList>
            <person name="Chronopoulou M."/>
        </authorList>
    </citation>
    <scope>NUCLEOTIDE SEQUENCE</scope>
    <source>
        <tissue evidence="1">Whole organism</tissue>
    </source>
</reference>
<name>A0A0K2TCG8_LEPSM</name>
<organism evidence="1">
    <name type="scientific">Lepeophtheirus salmonis</name>
    <name type="common">Salmon louse</name>
    <name type="synonym">Caligus salmonis</name>
    <dbReference type="NCBI Taxonomy" id="72036"/>
    <lineage>
        <taxon>Eukaryota</taxon>
        <taxon>Metazoa</taxon>
        <taxon>Ecdysozoa</taxon>
        <taxon>Arthropoda</taxon>
        <taxon>Crustacea</taxon>
        <taxon>Multicrustacea</taxon>
        <taxon>Hexanauplia</taxon>
        <taxon>Copepoda</taxon>
        <taxon>Siphonostomatoida</taxon>
        <taxon>Caligidae</taxon>
        <taxon>Lepeophtheirus</taxon>
    </lineage>
</organism>
<protein>
    <submittedName>
        <fullName evidence="1">Uncharacterized protein</fullName>
    </submittedName>
</protein>
<accession>A0A0K2TCG8</accession>
<proteinExistence type="predicted"/>